<dbReference type="OrthoDB" id="10416515at2759"/>
<feature type="non-terminal residue" evidence="1">
    <location>
        <position position="1"/>
    </location>
</feature>
<accession>B0ELQ2</accession>
<evidence type="ECO:0000313" key="1">
    <source>
        <dbReference type="EMBL" id="EDR24552.1"/>
    </source>
</evidence>
<organism evidence="2">
    <name type="scientific">Entamoeba dispar (strain ATCC PRA-260 / SAW760)</name>
    <dbReference type="NCBI Taxonomy" id="370354"/>
    <lineage>
        <taxon>Eukaryota</taxon>
        <taxon>Amoebozoa</taxon>
        <taxon>Evosea</taxon>
        <taxon>Archamoebae</taxon>
        <taxon>Mastigamoebida</taxon>
        <taxon>Entamoebidae</taxon>
        <taxon>Entamoeba</taxon>
    </lineage>
</organism>
<reference evidence="2" key="1">
    <citation type="submission" date="2007-12" db="EMBL/GenBank/DDBJ databases">
        <title>Annotation of Entamoeba dispar SAW760.</title>
        <authorList>
            <person name="Lorenzi H."/>
            <person name="Inman J."/>
            <person name="Schobel S."/>
            <person name="Amedeo P."/>
            <person name="Caler E."/>
        </authorList>
    </citation>
    <scope>NUCLEOTIDE SEQUENCE [LARGE SCALE GENOMIC DNA]</scope>
    <source>
        <strain evidence="2">ATCC PRA-260 / SAW760</strain>
    </source>
</reference>
<dbReference type="RefSeq" id="XP_001739088.1">
    <property type="nucleotide sequence ID" value="XM_001739036.1"/>
</dbReference>
<gene>
    <name evidence="1" type="ORF">EDI_231850</name>
</gene>
<dbReference type="OMA" id="EECENSW"/>
<keyword evidence="2" id="KW-1185">Reference proteome</keyword>
<evidence type="ECO:0000313" key="2">
    <source>
        <dbReference type="Proteomes" id="UP000008076"/>
    </source>
</evidence>
<dbReference type="eggNOG" id="ENOG502REWM">
    <property type="taxonomic scope" value="Eukaryota"/>
</dbReference>
<name>B0ELQ2_ENTDS</name>
<dbReference type="KEGG" id="edi:EDI_231850"/>
<protein>
    <submittedName>
        <fullName evidence="1">Uncharacterized protein</fullName>
    </submittedName>
</protein>
<dbReference type="GeneID" id="5884206"/>
<dbReference type="VEuPathDB" id="AmoebaDB:EDI_231850"/>
<dbReference type="AlphaFoldDB" id="B0ELQ2"/>
<dbReference type="EMBL" id="DS549903">
    <property type="protein sequence ID" value="EDR24552.1"/>
    <property type="molecule type" value="Genomic_DNA"/>
</dbReference>
<dbReference type="Proteomes" id="UP000008076">
    <property type="component" value="Unassembled WGS sequence"/>
</dbReference>
<sequence>IFVKKKRTKKDNQNKMGENTIDQFIDYFDYIDEGLSKRLKSIMKMMSKTYLVYGHMRWYDDTNMLGIDIIEKNTGRSVCLIITDLKKILVGRDNKIISVDSIEKEVKEKFKHITEELIEELKIVESGGPLEGFTEVCMKQKINPNHFIEYKERCFEKKFKGKLESIRDNSMTKDKVYKWLEKKKRNNQENIKKVKDVVIRGNEEEIIDKPTIKEKKTPKIETGKIRYNLIHNIKGTILAEDEECENSWRIKKLAQVCNRQLIPKETAIYFIQQELNIIHESVDIAITLFGKKIINIEELENNLMNNFCLNDRNIKKLLEFQLDKDTDQLFFDRWFRKKLISKETYLAAIQKMN</sequence>
<proteinExistence type="predicted"/>